<feature type="transmembrane region" description="Helical" evidence="7">
    <location>
        <begin position="163"/>
        <end position="184"/>
    </location>
</feature>
<keyword evidence="5 7" id="KW-1133">Transmembrane helix</keyword>
<evidence type="ECO:0000256" key="7">
    <source>
        <dbReference type="SAM" id="Phobius"/>
    </source>
</evidence>
<evidence type="ECO:0000313" key="8">
    <source>
        <dbReference type="EMBL" id="HIV62436.1"/>
    </source>
</evidence>
<dbReference type="InterPro" id="IPR052031">
    <property type="entry name" value="Membrane_Transporter-Flippase"/>
</dbReference>
<feature type="transmembrane region" description="Helical" evidence="7">
    <location>
        <begin position="316"/>
        <end position="335"/>
    </location>
</feature>
<evidence type="ECO:0000256" key="1">
    <source>
        <dbReference type="ARBA" id="ARBA00004651"/>
    </source>
</evidence>
<dbReference type="CDD" id="cd13138">
    <property type="entry name" value="MATE_yoeA_like"/>
    <property type="match status" value="1"/>
</dbReference>
<feature type="transmembrane region" description="Helical" evidence="7">
    <location>
        <begin position="355"/>
        <end position="377"/>
    </location>
</feature>
<organism evidence="8 9">
    <name type="scientific">Candidatus Butyricicoccus avistercoris</name>
    <dbReference type="NCBI Taxonomy" id="2838518"/>
    <lineage>
        <taxon>Bacteria</taxon>
        <taxon>Bacillati</taxon>
        <taxon>Bacillota</taxon>
        <taxon>Clostridia</taxon>
        <taxon>Eubacteriales</taxon>
        <taxon>Butyricicoccaceae</taxon>
        <taxon>Butyricicoccus</taxon>
    </lineage>
</organism>
<gene>
    <name evidence="8" type="ORF">H9746_06315</name>
</gene>
<dbReference type="NCBIfam" id="TIGR00797">
    <property type="entry name" value="matE"/>
    <property type="match status" value="1"/>
</dbReference>
<feature type="transmembrane region" description="Helical" evidence="7">
    <location>
        <begin position="47"/>
        <end position="80"/>
    </location>
</feature>
<feature type="transmembrane region" description="Helical" evidence="7">
    <location>
        <begin position="415"/>
        <end position="434"/>
    </location>
</feature>
<evidence type="ECO:0000256" key="2">
    <source>
        <dbReference type="ARBA" id="ARBA00022448"/>
    </source>
</evidence>
<protein>
    <submittedName>
        <fullName evidence="8">MATE family efflux transporter</fullName>
    </submittedName>
</protein>
<keyword evidence="2" id="KW-0813">Transport</keyword>
<name>A0A9D1PHV7_9FIRM</name>
<dbReference type="GO" id="GO:0015297">
    <property type="term" value="F:antiporter activity"/>
    <property type="evidence" value="ECO:0007669"/>
    <property type="project" value="InterPro"/>
</dbReference>
<evidence type="ECO:0000313" key="9">
    <source>
        <dbReference type="Proteomes" id="UP000886808"/>
    </source>
</evidence>
<feature type="transmembrane region" description="Helical" evidence="7">
    <location>
        <begin position="190"/>
        <end position="213"/>
    </location>
</feature>
<accession>A0A9D1PHV7</accession>
<keyword evidence="3" id="KW-1003">Cell membrane</keyword>
<evidence type="ECO:0000256" key="6">
    <source>
        <dbReference type="ARBA" id="ARBA00023136"/>
    </source>
</evidence>
<keyword evidence="6 7" id="KW-0472">Membrane</keyword>
<feature type="transmembrane region" description="Helical" evidence="7">
    <location>
        <begin position="384"/>
        <end position="409"/>
    </location>
</feature>
<dbReference type="GO" id="GO:0042910">
    <property type="term" value="F:xenobiotic transmembrane transporter activity"/>
    <property type="evidence" value="ECO:0007669"/>
    <property type="project" value="InterPro"/>
</dbReference>
<feature type="transmembrane region" description="Helical" evidence="7">
    <location>
        <begin position="92"/>
        <end position="111"/>
    </location>
</feature>
<reference evidence="8" key="1">
    <citation type="journal article" date="2021" name="PeerJ">
        <title>Extensive microbial diversity within the chicken gut microbiome revealed by metagenomics and culture.</title>
        <authorList>
            <person name="Gilroy R."/>
            <person name="Ravi A."/>
            <person name="Getino M."/>
            <person name="Pursley I."/>
            <person name="Horton D.L."/>
            <person name="Alikhan N.F."/>
            <person name="Baker D."/>
            <person name="Gharbi K."/>
            <person name="Hall N."/>
            <person name="Watson M."/>
            <person name="Adriaenssens E.M."/>
            <person name="Foster-Nyarko E."/>
            <person name="Jarju S."/>
            <person name="Secka A."/>
            <person name="Antonio M."/>
            <person name="Oren A."/>
            <person name="Chaudhuri R.R."/>
            <person name="La Ragione R."/>
            <person name="Hildebrand F."/>
            <person name="Pallen M.J."/>
        </authorList>
    </citation>
    <scope>NUCLEOTIDE SEQUENCE</scope>
    <source>
        <strain evidence="8">CHK193-4272</strain>
    </source>
</reference>
<comment type="subcellular location">
    <subcellularLocation>
        <location evidence="1">Cell membrane</location>
        <topology evidence="1">Multi-pass membrane protein</topology>
    </subcellularLocation>
</comment>
<feature type="transmembrane region" description="Helical" evidence="7">
    <location>
        <begin position="131"/>
        <end position="151"/>
    </location>
</feature>
<sequence>MTKSMTSGGPARLIFLFTLPLLGGNLFQQFYNMMDTLIVGRTLGVNALAAVGCTGSIVFLIIGFAQGVSSGLAIVTARYFGAEDYDGVRRSFAANIVIAVAVTIVLTIISVPATRWILEIMNTPAKIIDDAYSYLIIIFIGIFAVMMFNVLSNVLRALGDSRTPLIFLVIASILNIILDFAFILGLNIGVAGAALATVISQIVSGVLCIIYIAKKFPILHVKKSDFKLTNSEIIQHLSVGMPMGFQASIISIGIITLQIVLNSQGETSVAAFTAAQKVEQIILTPLNSFGLTMATYAAQNYGAGEMKRIQTGVRRCSAMSLSYTAVITALAFFAARPLSGIFIKDAPIVNDMAVTYLQVTCVLYWSLSLLFILRYTLQGLGQGLVPTIAGVMELIMRAVGCIILSKYFGFTGICVAYTLAWPGSLLPLAISYIITIRKLLKKEKTCI</sequence>
<evidence type="ECO:0000256" key="5">
    <source>
        <dbReference type="ARBA" id="ARBA00022989"/>
    </source>
</evidence>
<dbReference type="AlphaFoldDB" id="A0A9D1PHV7"/>
<proteinExistence type="predicted"/>
<dbReference type="Pfam" id="PF01554">
    <property type="entry name" value="MatE"/>
    <property type="match status" value="2"/>
</dbReference>
<dbReference type="PANTHER" id="PTHR43549">
    <property type="entry name" value="MULTIDRUG RESISTANCE PROTEIN YPNP-RELATED"/>
    <property type="match status" value="1"/>
</dbReference>
<evidence type="ECO:0000256" key="4">
    <source>
        <dbReference type="ARBA" id="ARBA00022692"/>
    </source>
</evidence>
<dbReference type="GO" id="GO:0005886">
    <property type="term" value="C:plasma membrane"/>
    <property type="evidence" value="ECO:0007669"/>
    <property type="project" value="UniProtKB-SubCell"/>
</dbReference>
<comment type="caution">
    <text evidence="8">The sequence shown here is derived from an EMBL/GenBank/DDBJ whole genome shotgun (WGS) entry which is preliminary data.</text>
</comment>
<dbReference type="InterPro" id="IPR048279">
    <property type="entry name" value="MdtK-like"/>
</dbReference>
<keyword evidence="4 7" id="KW-0812">Transmembrane</keyword>
<reference evidence="8" key="2">
    <citation type="submission" date="2021-04" db="EMBL/GenBank/DDBJ databases">
        <authorList>
            <person name="Gilroy R."/>
        </authorList>
    </citation>
    <scope>NUCLEOTIDE SEQUENCE</scope>
    <source>
        <strain evidence="8">CHK193-4272</strain>
    </source>
</reference>
<evidence type="ECO:0000256" key="3">
    <source>
        <dbReference type="ARBA" id="ARBA00022475"/>
    </source>
</evidence>
<dbReference type="PIRSF" id="PIRSF006603">
    <property type="entry name" value="DinF"/>
    <property type="match status" value="1"/>
</dbReference>
<dbReference type="Proteomes" id="UP000886808">
    <property type="component" value="Unassembled WGS sequence"/>
</dbReference>
<dbReference type="EMBL" id="DXIE01000035">
    <property type="protein sequence ID" value="HIV62436.1"/>
    <property type="molecule type" value="Genomic_DNA"/>
</dbReference>
<dbReference type="InterPro" id="IPR002528">
    <property type="entry name" value="MATE_fam"/>
</dbReference>
<dbReference type="PANTHER" id="PTHR43549:SF3">
    <property type="entry name" value="MULTIDRUG RESISTANCE PROTEIN YPNP-RELATED"/>
    <property type="match status" value="1"/>
</dbReference>